<feature type="transmembrane region" description="Helical" evidence="1">
    <location>
        <begin position="7"/>
        <end position="30"/>
    </location>
</feature>
<dbReference type="InterPro" id="IPR012902">
    <property type="entry name" value="N_methyl_site"/>
</dbReference>
<proteinExistence type="predicted"/>
<dbReference type="EMBL" id="VOWJ01000013">
    <property type="protein sequence ID" value="TXE89413.1"/>
    <property type="molecule type" value="Genomic_DNA"/>
</dbReference>
<accession>A0A5C7DTP9</accession>
<dbReference type="NCBIfam" id="TIGR02532">
    <property type="entry name" value="IV_pilin_GFxxxE"/>
    <property type="match status" value="1"/>
</dbReference>
<gene>
    <name evidence="2" type="ORF">FPD38_01575</name>
</gene>
<comment type="caution">
    <text evidence="2">The sequence shown here is derived from an EMBL/GenBank/DDBJ whole genome shotgun (WGS) entry which is preliminary data.</text>
</comment>
<dbReference type="RefSeq" id="WP_147555044.1">
    <property type="nucleotide sequence ID" value="NZ_VOWJ01000013.1"/>
</dbReference>
<name>A0A5C7DTP9_9BACT</name>
<keyword evidence="1" id="KW-1133">Transmembrane helix</keyword>
<dbReference type="AlphaFoldDB" id="A0A5C7DTP9"/>
<reference evidence="2 3" key="1">
    <citation type="submission" date="2019-07" db="EMBL/GenBank/DDBJ databases">
        <title>Rapid identification of Enteric Bacteria from Whole Genome Sequences (WGS) using Average Nucleotide Identity (ANI).</title>
        <authorList>
            <person name="Lane C."/>
        </authorList>
    </citation>
    <scope>NUCLEOTIDE SEQUENCE [LARGE SCALE GENOMIC DNA]</scope>
    <source>
        <strain evidence="2 3">2016D-0084</strain>
    </source>
</reference>
<evidence type="ECO:0000256" key="1">
    <source>
        <dbReference type="SAM" id="Phobius"/>
    </source>
</evidence>
<keyword evidence="1" id="KW-0812">Transmembrane</keyword>
<evidence type="ECO:0000313" key="3">
    <source>
        <dbReference type="Proteomes" id="UP000321629"/>
    </source>
</evidence>
<sequence>MKQAFSLLELVFCVVLLGIIFSFYYFIFYFKAFDSLKLNQKLYEVEKNLLQKNLTNTRIIQINNHIFVEYFDDTFNLKSLRPKYLSYKKEFYDEASF</sequence>
<keyword evidence="1" id="KW-0472">Membrane</keyword>
<dbReference type="Proteomes" id="UP000321629">
    <property type="component" value="Unassembled WGS sequence"/>
</dbReference>
<protein>
    <submittedName>
        <fullName evidence="2">Prepilin-type N-terminal cleavage/methylation domain-containing protein</fullName>
    </submittedName>
</protein>
<organism evidence="2 3">
    <name type="scientific">Campylobacter volucris</name>
    <dbReference type="NCBI Taxonomy" id="1031542"/>
    <lineage>
        <taxon>Bacteria</taxon>
        <taxon>Pseudomonadati</taxon>
        <taxon>Campylobacterota</taxon>
        <taxon>Epsilonproteobacteria</taxon>
        <taxon>Campylobacterales</taxon>
        <taxon>Campylobacteraceae</taxon>
        <taxon>Campylobacter</taxon>
    </lineage>
</organism>
<evidence type="ECO:0000313" key="2">
    <source>
        <dbReference type="EMBL" id="TXE89413.1"/>
    </source>
</evidence>